<organism evidence="1">
    <name type="scientific">Homo sapiens</name>
    <name type="common">Human</name>
    <dbReference type="NCBI Taxonomy" id="9606"/>
    <lineage>
        <taxon>Eukaryota</taxon>
        <taxon>Metazoa</taxon>
        <taxon>Chordata</taxon>
        <taxon>Craniata</taxon>
        <taxon>Vertebrata</taxon>
        <taxon>Euteleostomi</taxon>
        <taxon>Mammalia</taxon>
        <taxon>Eutheria</taxon>
        <taxon>Euarchontoglires</taxon>
        <taxon>Primates</taxon>
        <taxon>Haplorrhini</taxon>
        <taxon>Catarrhini</taxon>
        <taxon>Hominidae</taxon>
        <taxon>Homo</taxon>
    </lineage>
</organism>
<protein>
    <submittedName>
        <fullName evidence="1">Alternative protein ANK2</fullName>
    </submittedName>
</protein>
<dbReference type="EMBL" id="HF583631">
    <property type="protein sequence ID" value="CCQ43128.1"/>
    <property type="molecule type" value="Genomic_DNA"/>
</dbReference>
<dbReference type="OrthoDB" id="20872at2759"/>
<sequence length="71" mass="8704">MEAWMWQNFSCNAVLPQILQGRTALPRSMLLLIMTTRRWRCCYWRRVLPLMPLPRMAILRYILLPRRIKCR</sequence>
<reference evidence="1" key="1">
    <citation type="journal article" date="2013" name="PLoS ONE">
        <title>Direct detection of alternative open reading frames translation products in human significantly expands the proteome.</title>
        <authorList>
            <person name="Vanderperre B."/>
            <person name="Lucier J.-F."/>
            <person name="Motard J."/>
            <person name="Tremblay G."/>
            <person name="Vanderperre S."/>
            <person name="Wisztorski M."/>
            <person name="Salzet M."/>
            <person name="Boisvert F.-M."/>
            <person name="Roucou X."/>
        </authorList>
    </citation>
    <scope>NUCLEOTIDE SEQUENCE</scope>
</reference>
<name>L8E9V3_HUMAN</name>
<proteinExistence type="predicted"/>
<evidence type="ECO:0000313" key="1">
    <source>
        <dbReference type="EMBL" id="CCQ43128.1"/>
    </source>
</evidence>
<dbReference type="ChiTaRS" id="ANK2">
    <property type="organism name" value="human"/>
</dbReference>
<gene>
    <name evidence="1" type="primary">ANK2</name>
</gene>
<dbReference type="AlphaFoldDB" id="L8E9V3"/>
<accession>L8E9V3</accession>